<name>A0ABT6WKZ1_9ACTN</name>
<dbReference type="EMBL" id="JASCTH010000010">
    <property type="protein sequence ID" value="MDI6100351.1"/>
    <property type="molecule type" value="Genomic_DNA"/>
</dbReference>
<evidence type="ECO:0000313" key="5">
    <source>
        <dbReference type="Proteomes" id="UP001241758"/>
    </source>
</evidence>
<organism evidence="4 5">
    <name type="scientific">Actinoplanes sandaracinus</name>
    <dbReference type="NCBI Taxonomy" id="3045177"/>
    <lineage>
        <taxon>Bacteria</taxon>
        <taxon>Bacillati</taxon>
        <taxon>Actinomycetota</taxon>
        <taxon>Actinomycetes</taxon>
        <taxon>Micromonosporales</taxon>
        <taxon>Micromonosporaceae</taxon>
        <taxon>Actinoplanes</taxon>
    </lineage>
</organism>
<keyword evidence="5" id="KW-1185">Reference proteome</keyword>
<proteinExistence type="inferred from homology"/>
<dbReference type="PANTHER" id="PTHR33495">
    <property type="entry name" value="ANTI-SIGMA FACTOR ANTAGONIST TM_1081-RELATED-RELATED"/>
    <property type="match status" value="1"/>
</dbReference>
<dbReference type="InterPro" id="IPR003658">
    <property type="entry name" value="Anti-sigma_ant"/>
</dbReference>
<dbReference type="Proteomes" id="UP001241758">
    <property type="component" value="Unassembled WGS sequence"/>
</dbReference>
<accession>A0ABT6WKZ1</accession>
<dbReference type="CDD" id="cd07043">
    <property type="entry name" value="STAS_anti-anti-sigma_factors"/>
    <property type="match status" value="1"/>
</dbReference>
<reference evidence="4 5" key="1">
    <citation type="submission" date="2023-05" db="EMBL/GenBank/DDBJ databases">
        <title>Actinoplanes sp. NEAU-A12 genome sequencing.</title>
        <authorList>
            <person name="Wang Z.-S."/>
        </authorList>
    </citation>
    <scope>NUCLEOTIDE SEQUENCE [LARGE SCALE GENOMIC DNA]</scope>
    <source>
        <strain evidence="4 5">NEAU-A12</strain>
    </source>
</reference>
<dbReference type="RefSeq" id="WP_282761075.1">
    <property type="nucleotide sequence ID" value="NZ_JASCTH010000010.1"/>
</dbReference>
<evidence type="ECO:0000256" key="2">
    <source>
        <dbReference type="RuleBase" id="RU003749"/>
    </source>
</evidence>
<dbReference type="InterPro" id="IPR036513">
    <property type="entry name" value="STAS_dom_sf"/>
</dbReference>
<gene>
    <name evidence="4" type="ORF">QLQ12_17225</name>
</gene>
<dbReference type="Gene3D" id="3.30.750.24">
    <property type="entry name" value="STAS domain"/>
    <property type="match status" value="1"/>
</dbReference>
<dbReference type="PROSITE" id="PS50801">
    <property type="entry name" value="STAS"/>
    <property type="match status" value="1"/>
</dbReference>
<dbReference type="NCBIfam" id="TIGR00377">
    <property type="entry name" value="ant_ant_sig"/>
    <property type="match status" value="1"/>
</dbReference>
<sequence>MDISTDRRSEKVVHVVVSGEIDMETVDAVRRAVTEALRTTGVEDVLVDMAGVTFCDSSGIAVFDETYQTAAEQGVRFRLFGVRPGVRRVLEIVGLLEPLTAPLSP</sequence>
<feature type="domain" description="STAS" evidence="3">
    <location>
        <begin position="10"/>
        <end position="105"/>
    </location>
</feature>
<protein>
    <recommendedName>
        <fullName evidence="2">Anti-sigma factor antagonist</fullName>
    </recommendedName>
</protein>
<dbReference type="SUPFAM" id="SSF52091">
    <property type="entry name" value="SpoIIaa-like"/>
    <property type="match status" value="1"/>
</dbReference>
<comment type="similarity">
    <text evidence="1 2">Belongs to the anti-sigma-factor antagonist family.</text>
</comment>
<evidence type="ECO:0000256" key="1">
    <source>
        <dbReference type="ARBA" id="ARBA00009013"/>
    </source>
</evidence>
<dbReference type="Pfam" id="PF01740">
    <property type="entry name" value="STAS"/>
    <property type="match status" value="1"/>
</dbReference>
<comment type="caution">
    <text evidence="4">The sequence shown here is derived from an EMBL/GenBank/DDBJ whole genome shotgun (WGS) entry which is preliminary data.</text>
</comment>
<dbReference type="PANTHER" id="PTHR33495:SF2">
    <property type="entry name" value="ANTI-SIGMA FACTOR ANTAGONIST TM_1081-RELATED"/>
    <property type="match status" value="1"/>
</dbReference>
<dbReference type="InterPro" id="IPR002645">
    <property type="entry name" value="STAS_dom"/>
</dbReference>
<evidence type="ECO:0000313" key="4">
    <source>
        <dbReference type="EMBL" id="MDI6100351.1"/>
    </source>
</evidence>
<evidence type="ECO:0000259" key="3">
    <source>
        <dbReference type="PROSITE" id="PS50801"/>
    </source>
</evidence>